<feature type="region of interest" description="Disordered" evidence="1">
    <location>
        <begin position="1"/>
        <end position="23"/>
    </location>
</feature>
<gene>
    <name evidence="2" type="ORF">NC99_34930</name>
</gene>
<sequence>MFDLERKKLNASEGRLPRKATAPLPFREAINNFEENLSKTA</sequence>
<comment type="caution">
    <text evidence="2">The sequence shown here is derived from an EMBL/GenBank/DDBJ whole genome shotgun (WGS) entry which is preliminary data.</text>
</comment>
<evidence type="ECO:0000256" key="1">
    <source>
        <dbReference type="SAM" id="MobiDB-lite"/>
    </source>
</evidence>
<name>A0A0L8V5L0_9BACT</name>
<reference evidence="3" key="1">
    <citation type="submission" date="2015-07" db="EMBL/GenBank/DDBJ databases">
        <title>Genome sequencing of Sunxiuqinia dokdonensis strain SK.</title>
        <authorList>
            <person name="Ahn S."/>
            <person name="Kim B.-C."/>
        </authorList>
    </citation>
    <scope>NUCLEOTIDE SEQUENCE [LARGE SCALE GENOMIC DNA]</scope>
    <source>
        <strain evidence="3">SK</strain>
    </source>
</reference>
<keyword evidence="3" id="KW-1185">Reference proteome</keyword>
<accession>A0A0L8V5L0</accession>
<evidence type="ECO:0000313" key="2">
    <source>
        <dbReference type="EMBL" id="KOH43724.1"/>
    </source>
</evidence>
<dbReference type="Proteomes" id="UP000036958">
    <property type="component" value="Unassembled WGS sequence"/>
</dbReference>
<proteinExistence type="predicted"/>
<evidence type="ECO:0000313" key="3">
    <source>
        <dbReference type="Proteomes" id="UP000036958"/>
    </source>
</evidence>
<protein>
    <submittedName>
        <fullName evidence="2">Uncharacterized protein</fullName>
    </submittedName>
</protein>
<organism evidence="2 3">
    <name type="scientific">Sunxiuqinia dokdonensis</name>
    <dbReference type="NCBI Taxonomy" id="1409788"/>
    <lineage>
        <taxon>Bacteria</taxon>
        <taxon>Pseudomonadati</taxon>
        <taxon>Bacteroidota</taxon>
        <taxon>Bacteroidia</taxon>
        <taxon>Marinilabiliales</taxon>
        <taxon>Prolixibacteraceae</taxon>
        <taxon>Sunxiuqinia</taxon>
    </lineage>
</organism>
<dbReference type="AlphaFoldDB" id="A0A0L8V5L0"/>
<dbReference type="EMBL" id="LGIA01000180">
    <property type="protein sequence ID" value="KOH43724.1"/>
    <property type="molecule type" value="Genomic_DNA"/>
</dbReference>
<feature type="compositionally biased region" description="Basic and acidic residues" evidence="1">
    <location>
        <begin position="1"/>
        <end position="10"/>
    </location>
</feature>
<dbReference type="STRING" id="1409788.NC99_34930"/>